<evidence type="ECO:0000313" key="1">
    <source>
        <dbReference type="EMBL" id="MCI34895.1"/>
    </source>
</evidence>
<protein>
    <submittedName>
        <fullName evidence="1">Uncharacterized protein</fullName>
    </submittedName>
</protein>
<dbReference type="InterPro" id="IPR021109">
    <property type="entry name" value="Peptidase_aspartic_dom_sf"/>
</dbReference>
<reference evidence="1 2" key="1">
    <citation type="journal article" date="2018" name="Front. Plant Sci.">
        <title>Red Clover (Trifolium pratense) and Zigzag Clover (T. medium) - A Picture of Genomic Similarities and Differences.</title>
        <authorList>
            <person name="Dluhosova J."/>
            <person name="Istvanek J."/>
            <person name="Nedelnik J."/>
            <person name="Repkova J."/>
        </authorList>
    </citation>
    <scope>NUCLEOTIDE SEQUENCE [LARGE SCALE GENOMIC DNA]</scope>
    <source>
        <strain evidence="2">cv. 10/8</strain>
        <tissue evidence="1">Leaf</tissue>
    </source>
</reference>
<dbReference type="PANTHER" id="PTHR33067">
    <property type="entry name" value="RNA-DIRECTED DNA POLYMERASE-RELATED"/>
    <property type="match status" value="1"/>
</dbReference>
<dbReference type="EMBL" id="LXQA010218065">
    <property type="protein sequence ID" value="MCI34895.1"/>
    <property type="molecule type" value="Genomic_DNA"/>
</dbReference>
<accession>A0A392RH30</accession>
<feature type="non-terminal residue" evidence="1">
    <location>
        <position position="131"/>
    </location>
</feature>
<dbReference type="PANTHER" id="PTHR33067:SF31">
    <property type="entry name" value="RNA-DIRECTED DNA POLYMERASE"/>
    <property type="match status" value="1"/>
</dbReference>
<proteinExistence type="predicted"/>
<feature type="non-terminal residue" evidence="1">
    <location>
        <position position="1"/>
    </location>
</feature>
<dbReference type="Proteomes" id="UP000265520">
    <property type="component" value="Unassembled WGS sequence"/>
</dbReference>
<sequence length="131" mass="15303">DVLVKIKDLVFPVDFVIIDIEEDTDVSIILGRPFLATSRAVFDMEKEELKLRMGDKEQPIHIQKGKKDWCCRIDVKEPKSHGWRIKVTLKELEAGLAGLDIEEEKPCPDIDMDIEKEDLWVRRWGRFRKVA</sequence>
<comment type="caution">
    <text evidence="1">The sequence shown here is derived from an EMBL/GenBank/DDBJ whole genome shotgun (WGS) entry which is preliminary data.</text>
</comment>
<organism evidence="1 2">
    <name type="scientific">Trifolium medium</name>
    <dbReference type="NCBI Taxonomy" id="97028"/>
    <lineage>
        <taxon>Eukaryota</taxon>
        <taxon>Viridiplantae</taxon>
        <taxon>Streptophyta</taxon>
        <taxon>Embryophyta</taxon>
        <taxon>Tracheophyta</taxon>
        <taxon>Spermatophyta</taxon>
        <taxon>Magnoliopsida</taxon>
        <taxon>eudicotyledons</taxon>
        <taxon>Gunneridae</taxon>
        <taxon>Pentapetalae</taxon>
        <taxon>rosids</taxon>
        <taxon>fabids</taxon>
        <taxon>Fabales</taxon>
        <taxon>Fabaceae</taxon>
        <taxon>Papilionoideae</taxon>
        <taxon>50 kb inversion clade</taxon>
        <taxon>NPAAA clade</taxon>
        <taxon>Hologalegina</taxon>
        <taxon>IRL clade</taxon>
        <taxon>Trifolieae</taxon>
        <taxon>Trifolium</taxon>
    </lineage>
</organism>
<dbReference type="Gene3D" id="2.40.70.10">
    <property type="entry name" value="Acid Proteases"/>
    <property type="match status" value="1"/>
</dbReference>
<evidence type="ECO:0000313" key="2">
    <source>
        <dbReference type="Proteomes" id="UP000265520"/>
    </source>
</evidence>
<name>A0A392RH30_9FABA</name>
<keyword evidence="2" id="KW-1185">Reference proteome</keyword>
<dbReference type="AlphaFoldDB" id="A0A392RH30"/>